<comment type="caution">
    <text evidence="2">The sequence shown here is derived from an EMBL/GenBank/DDBJ whole genome shotgun (WGS) entry which is preliminary data.</text>
</comment>
<organism evidence="2 3">
    <name type="scientific">Prauserella muralis</name>
    <dbReference type="NCBI Taxonomy" id="588067"/>
    <lineage>
        <taxon>Bacteria</taxon>
        <taxon>Bacillati</taxon>
        <taxon>Actinomycetota</taxon>
        <taxon>Actinomycetes</taxon>
        <taxon>Pseudonocardiales</taxon>
        <taxon>Pseudonocardiaceae</taxon>
        <taxon>Prauserella</taxon>
    </lineage>
</organism>
<evidence type="ECO:0000256" key="1">
    <source>
        <dbReference type="SAM" id="Phobius"/>
    </source>
</evidence>
<dbReference type="EMBL" id="MASW01000005">
    <property type="protein sequence ID" value="PXY22880.1"/>
    <property type="molecule type" value="Genomic_DNA"/>
</dbReference>
<feature type="transmembrane region" description="Helical" evidence="1">
    <location>
        <begin position="60"/>
        <end position="80"/>
    </location>
</feature>
<name>A0A2V4AQA1_9PSEU</name>
<feature type="transmembrane region" description="Helical" evidence="1">
    <location>
        <begin position="86"/>
        <end position="106"/>
    </location>
</feature>
<keyword evidence="1" id="KW-0812">Transmembrane</keyword>
<keyword evidence="1" id="KW-1133">Transmembrane helix</keyword>
<evidence type="ECO:0008006" key="4">
    <source>
        <dbReference type="Google" id="ProtNLM"/>
    </source>
</evidence>
<sequence>MSIAMGLGMAILGPLVRWGFSAAGWSAVFDHTDARAMVMATEMAVAMAGWMWFRRHSRGSIVEMTLAMYLPFVVLLPPYWAGVVSGGALMGIGHGVMLLAMAALVYRRRHEHTAHAAAPSSPMPHSSR</sequence>
<feature type="transmembrane region" description="Helical" evidence="1">
    <location>
        <begin position="36"/>
        <end position="53"/>
    </location>
</feature>
<evidence type="ECO:0000313" key="3">
    <source>
        <dbReference type="Proteomes" id="UP000249915"/>
    </source>
</evidence>
<keyword evidence="1" id="KW-0472">Membrane</keyword>
<reference evidence="2 3" key="1">
    <citation type="submission" date="2016-07" db="EMBL/GenBank/DDBJ databases">
        <title>Draft genome sequence of Prauserella muralis DSM 45305, isolated from a mould-covered wall in an indoor environment.</title>
        <authorList>
            <person name="Ruckert C."/>
            <person name="Albersmeier A."/>
            <person name="Jiang C.-L."/>
            <person name="Jiang Y."/>
            <person name="Kalinowski J."/>
            <person name="Schneider O."/>
            <person name="Winkler A."/>
            <person name="Zotchev S.B."/>
        </authorList>
    </citation>
    <scope>NUCLEOTIDE SEQUENCE [LARGE SCALE GENOMIC DNA]</scope>
    <source>
        <strain evidence="2 3">DSM 45305</strain>
    </source>
</reference>
<keyword evidence="3" id="KW-1185">Reference proteome</keyword>
<dbReference type="OrthoDB" id="582306at2"/>
<dbReference type="AlphaFoldDB" id="A0A2V4AQA1"/>
<protein>
    <recommendedName>
        <fullName evidence="4">Flagellar biosynthetic protein FliP</fullName>
    </recommendedName>
</protein>
<proteinExistence type="predicted"/>
<dbReference type="Proteomes" id="UP000249915">
    <property type="component" value="Unassembled WGS sequence"/>
</dbReference>
<evidence type="ECO:0000313" key="2">
    <source>
        <dbReference type="EMBL" id="PXY22880.1"/>
    </source>
</evidence>
<accession>A0A2V4AQA1</accession>
<gene>
    <name evidence="2" type="ORF">BAY60_19725</name>
</gene>